<keyword evidence="7" id="KW-0234">DNA repair</keyword>
<dbReference type="InterPro" id="IPR010347">
    <property type="entry name" value="Tdp1"/>
</dbReference>
<evidence type="ECO:0000256" key="9">
    <source>
        <dbReference type="PIRSR" id="PIRSR610347-1"/>
    </source>
</evidence>
<proteinExistence type="inferred from homology"/>
<dbReference type="GO" id="GO:0005634">
    <property type="term" value="C:nucleus"/>
    <property type="evidence" value="ECO:0007669"/>
    <property type="project" value="UniProtKB-SubCell"/>
</dbReference>
<dbReference type="Pfam" id="PF02809">
    <property type="entry name" value="UIM"/>
    <property type="match status" value="2"/>
</dbReference>
<sequence>MYPSEDEDVARAIALSLQESSLPTRGSSPNTYDSKSRDNSVEDEEARFQAELQRAIEASKRDATSSVSSGFATPADNAPSRASTNSSFISERAQLERERLARQKRLRPNLDTDARESISEDESDDDEHRNKSGASTSGGSIAQAATASTRTSFSSASGEQLFWDGELRQTANMLVDPEKDARPTFRLSEILAPRDDIAFAIVSSFVFSFSWLYSLFNPNTPVIAVAQDPEGQKTIKTILPNWVKTTPFLRNGWGCMHMKFMLLFYKSGRLRVVVSTANMVEYDWRDIENSVWLQDFPPRPSPISRDSEAEDFPTALTRVLHAVNVAPALNSHLQNEHPDLPLQRLENLRTRWDFSKAKVQLVPSIAGKHEGWPKVVLAGHTALMKAVRDAGMTADKNTEVVLECQGSSIGTYSTQWMNEFYCSARGESPQSWLDTSKTQRAKLPYPPVKILFPTLQYVRESKLGERGGGTMFCRQNQWEGAKFPRELFHQSRSKRGRVLMHSKHPNARQKQAARSDVDTDDEDANERRSNKFIGWAYVGSHNFTASAWGTLSGSAFSPTLNITNYELGILLPIRKEEEIDRIACWERPPKKYVLGKDEPWMQAESSVYAAMG</sequence>
<organism evidence="12 13">
    <name type="scientific">Laetiporus sulphureus 93-53</name>
    <dbReference type="NCBI Taxonomy" id="1314785"/>
    <lineage>
        <taxon>Eukaryota</taxon>
        <taxon>Fungi</taxon>
        <taxon>Dikarya</taxon>
        <taxon>Basidiomycota</taxon>
        <taxon>Agaricomycotina</taxon>
        <taxon>Agaricomycetes</taxon>
        <taxon>Polyporales</taxon>
        <taxon>Laetiporus</taxon>
    </lineage>
</organism>
<keyword evidence="3" id="KW-0540">Nuclease</keyword>
<dbReference type="GO" id="GO:0006281">
    <property type="term" value="P:DNA repair"/>
    <property type="evidence" value="ECO:0007669"/>
    <property type="project" value="UniProtKB-KW"/>
</dbReference>
<dbReference type="STRING" id="1314785.A0A165FHR5"/>
<evidence type="ECO:0000256" key="5">
    <source>
        <dbReference type="ARBA" id="ARBA00022801"/>
    </source>
</evidence>
<dbReference type="Gene3D" id="3.30.870.10">
    <property type="entry name" value="Endonuclease Chain A"/>
    <property type="match status" value="2"/>
</dbReference>
<evidence type="ECO:0000256" key="10">
    <source>
        <dbReference type="PIRSR" id="PIRSR610347-2"/>
    </source>
</evidence>
<feature type="active site" description="Proton donor/acceptor" evidence="9">
    <location>
        <position position="501"/>
    </location>
</feature>
<feature type="compositionally biased region" description="Polar residues" evidence="11">
    <location>
        <begin position="80"/>
        <end position="89"/>
    </location>
</feature>
<dbReference type="PROSITE" id="PS50330">
    <property type="entry name" value="UIM"/>
    <property type="match status" value="1"/>
</dbReference>
<dbReference type="GO" id="GO:0017005">
    <property type="term" value="F:3'-tyrosyl-DNA phosphodiesterase activity"/>
    <property type="evidence" value="ECO:0007669"/>
    <property type="project" value="TreeGrafter"/>
</dbReference>
<dbReference type="Proteomes" id="UP000076871">
    <property type="component" value="Unassembled WGS sequence"/>
</dbReference>
<dbReference type="SMART" id="SM00726">
    <property type="entry name" value="UIM"/>
    <property type="match status" value="2"/>
</dbReference>
<dbReference type="CDD" id="cd09122">
    <property type="entry name" value="PLDc_Tdp1_1"/>
    <property type="match status" value="1"/>
</dbReference>
<dbReference type="PANTHER" id="PTHR12415:SF0">
    <property type="entry name" value="TYROSYL-DNA PHOSPHODIESTERASE 1"/>
    <property type="match status" value="1"/>
</dbReference>
<dbReference type="GO" id="GO:0004527">
    <property type="term" value="F:exonuclease activity"/>
    <property type="evidence" value="ECO:0007669"/>
    <property type="project" value="UniProtKB-KW"/>
</dbReference>
<dbReference type="AlphaFoldDB" id="A0A165FHR5"/>
<accession>A0A165FHR5</accession>
<dbReference type="GeneID" id="63820021"/>
<feature type="compositionally biased region" description="Polar residues" evidence="11">
    <location>
        <begin position="17"/>
        <end position="33"/>
    </location>
</feature>
<gene>
    <name evidence="12" type="ORF">LAESUDRAFT_568792</name>
</gene>
<evidence type="ECO:0000256" key="3">
    <source>
        <dbReference type="ARBA" id="ARBA00022722"/>
    </source>
</evidence>
<dbReference type="GO" id="GO:0003697">
    <property type="term" value="F:single-stranded DNA binding"/>
    <property type="evidence" value="ECO:0007669"/>
    <property type="project" value="TreeGrafter"/>
</dbReference>
<dbReference type="EMBL" id="KV427613">
    <property type="protein sequence ID" value="KZT08989.1"/>
    <property type="molecule type" value="Genomic_DNA"/>
</dbReference>
<evidence type="ECO:0000313" key="12">
    <source>
        <dbReference type="EMBL" id="KZT08989.1"/>
    </source>
</evidence>
<evidence type="ECO:0000256" key="4">
    <source>
        <dbReference type="ARBA" id="ARBA00022763"/>
    </source>
</evidence>
<feature type="compositionally biased region" description="Basic and acidic residues" evidence="11">
    <location>
        <begin position="108"/>
        <end position="118"/>
    </location>
</feature>
<protein>
    <submittedName>
        <fullName evidence="12">Phospholipase D/nuclease</fullName>
    </submittedName>
</protein>
<evidence type="ECO:0000256" key="8">
    <source>
        <dbReference type="ARBA" id="ARBA00023242"/>
    </source>
</evidence>
<dbReference type="GO" id="GO:0003690">
    <property type="term" value="F:double-stranded DNA binding"/>
    <property type="evidence" value="ECO:0007669"/>
    <property type="project" value="TreeGrafter"/>
</dbReference>
<dbReference type="InParanoid" id="A0A165FHR5"/>
<comment type="similarity">
    <text evidence="2">Belongs to the tyrosyl-DNA phosphodiesterase family.</text>
</comment>
<feature type="active site" description="Nucleophile" evidence="9">
    <location>
        <position position="257"/>
    </location>
</feature>
<evidence type="ECO:0000313" key="13">
    <source>
        <dbReference type="Proteomes" id="UP000076871"/>
    </source>
</evidence>
<dbReference type="OrthoDB" id="47785at2759"/>
<feature type="region of interest" description="Disordered" evidence="11">
    <location>
        <begin position="16"/>
        <end position="152"/>
    </location>
</feature>
<dbReference type="InterPro" id="IPR003903">
    <property type="entry name" value="UIM_dom"/>
</dbReference>
<keyword evidence="6" id="KW-0269">Exonuclease</keyword>
<evidence type="ECO:0000256" key="11">
    <source>
        <dbReference type="SAM" id="MobiDB-lite"/>
    </source>
</evidence>
<comment type="subcellular location">
    <subcellularLocation>
        <location evidence="1">Nucleus</location>
    </subcellularLocation>
</comment>
<keyword evidence="13" id="KW-1185">Reference proteome</keyword>
<evidence type="ECO:0000256" key="7">
    <source>
        <dbReference type="ARBA" id="ARBA00023204"/>
    </source>
</evidence>
<feature type="binding site" evidence="10">
    <location>
        <position position="503"/>
    </location>
    <ligand>
        <name>substrate</name>
    </ligand>
</feature>
<evidence type="ECO:0000256" key="6">
    <source>
        <dbReference type="ARBA" id="ARBA00022839"/>
    </source>
</evidence>
<dbReference type="CDD" id="cd09123">
    <property type="entry name" value="PLDc_Tdp1_2"/>
    <property type="match status" value="1"/>
</dbReference>
<dbReference type="FunCoup" id="A0A165FHR5">
    <property type="interactions" value="547"/>
</dbReference>
<feature type="compositionally biased region" description="Basic residues" evidence="11">
    <location>
        <begin position="498"/>
        <end position="507"/>
    </location>
</feature>
<keyword evidence="5" id="KW-0378">Hydrolase</keyword>
<feature type="binding site" evidence="10">
    <location>
        <position position="259"/>
    </location>
    <ligand>
        <name>substrate</name>
    </ligand>
</feature>
<evidence type="ECO:0000256" key="1">
    <source>
        <dbReference type="ARBA" id="ARBA00004123"/>
    </source>
</evidence>
<reference evidence="12 13" key="1">
    <citation type="journal article" date="2016" name="Mol. Biol. Evol.">
        <title>Comparative Genomics of Early-Diverging Mushroom-Forming Fungi Provides Insights into the Origins of Lignocellulose Decay Capabilities.</title>
        <authorList>
            <person name="Nagy L.G."/>
            <person name="Riley R."/>
            <person name="Tritt A."/>
            <person name="Adam C."/>
            <person name="Daum C."/>
            <person name="Floudas D."/>
            <person name="Sun H."/>
            <person name="Yadav J.S."/>
            <person name="Pangilinan J."/>
            <person name="Larsson K.H."/>
            <person name="Matsuura K."/>
            <person name="Barry K."/>
            <person name="Labutti K."/>
            <person name="Kuo R."/>
            <person name="Ohm R.A."/>
            <person name="Bhattacharya S.S."/>
            <person name="Shirouzu T."/>
            <person name="Yoshinaga Y."/>
            <person name="Martin F.M."/>
            <person name="Grigoriev I.V."/>
            <person name="Hibbett D.S."/>
        </authorList>
    </citation>
    <scope>NUCLEOTIDE SEQUENCE [LARGE SCALE GENOMIC DNA]</scope>
    <source>
        <strain evidence="12 13">93-53</strain>
    </source>
</reference>
<dbReference type="SUPFAM" id="SSF56024">
    <property type="entry name" value="Phospholipase D/nuclease"/>
    <property type="match status" value="2"/>
</dbReference>
<feature type="compositionally biased region" description="Low complexity" evidence="11">
    <location>
        <begin position="140"/>
        <end position="152"/>
    </location>
</feature>
<dbReference type="RefSeq" id="XP_040766729.1">
    <property type="nucleotide sequence ID" value="XM_040902990.1"/>
</dbReference>
<keyword evidence="4" id="KW-0227">DNA damage</keyword>
<feature type="region of interest" description="Disordered" evidence="11">
    <location>
        <begin position="498"/>
        <end position="525"/>
    </location>
</feature>
<name>A0A165FHR5_9APHY</name>
<dbReference type="Gene3D" id="6.10.140.100">
    <property type="match status" value="1"/>
</dbReference>
<evidence type="ECO:0000256" key="2">
    <source>
        <dbReference type="ARBA" id="ARBA00010205"/>
    </source>
</evidence>
<dbReference type="PANTHER" id="PTHR12415">
    <property type="entry name" value="TYROSYL-DNA PHOSPHODIESTERASE 1"/>
    <property type="match status" value="1"/>
</dbReference>
<keyword evidence="8" id="KW-0539">Nucleus</keyword>
<dbReference type="Pfam" id="PF06087">
    <property type="entry name" value="Tyr-DNA_phospho"/>
    <property type="match status" value="1"/>
</dbReference>